<feature type="region of interest" description="Disordered" evidence="2">
    <location>
        <begin position="139"/>
        <end position="219"/>
    </location>
</feature>
<evidence type="ECO:0000313" key="4">
    <source>
        <dbReference type="EMBL" id="UOQ18855.1"/>
    </source>
</evidence>
<evidence type="ECO:0000259" key="3">
    <source>
        <dbReference type="Pfam" id="PF06771"/>
    </source>
</evidence>
<dbReference type="Proteomes" id="UP001157381">
    <property type="component" value="Segment"/>
</dbReference>
<evidence type="ECO:0000256" key="1">
    <source>
        <dbReference type="SAM" id="Coils"/>
    </source>
</evidence>
<dbReference type="InterPro" id="IPR009615">
    <property type="entry name" value="Desmo_N"/>
</dbReference>
<dbReference type="PROSITE" id="PS51257">
    <property type="entry name" value="PROKAR_LIPOPROTEIN"/>
    <property type="match status" value="1"/>
</dbReference>
<dbReference type="RefSeq" id="YP_010805356.1">
    <property type="nucleotide sequence ID" value="NC_077147.1"/>
</dbReference>
<feature type="compositionally biased region" description="Pro residues" evidence="2">
    <location>
        <begin position="204"/>
        <end position="214"/>
    </location>
</feature>
<evidence type="ECO:0000256" key="2">
    <source>
        <dbReference type="SAM" id="MobiDB-lite"/>
    </source>
</evidence>
<feature type="compositionally biased region" description="Low complexity" evidence="2">
    <location>
        <begin position="170"/>
        <end position="181"/>
    </location>
</feature>
<evidence type="ECO:0000313" key="5">
    <source>
        <dbReference type="Proteomes" id="UP001157381"/>
    </source>
</evidence>
<reference evidence="4 5" key="1">
    <citation type="journal article" date="2022" name="Virus Genes">
        <title>The complete genome sequence of an alphabaculovirus from the brown tussock moth, Olene mendosa Hubner, expands our knowledge of lymantriine baculovirus diversity and evolution.</title>
        <authorList>
            <person name="Harrison R.L."/>
            <person name="Rowley D.L."/>
        </authorList>
    </citation>
    <scope>NUCLEOTIDE SEQUENCE [LARGE SCALE GENOMIC DNA]</scope>
    <source>
        <strain evidence="4">435</strain>
    </source>
</reference>
<feature type="coiled-coil region" evidence="1">
    <location>
        <begin position="372"/>
        <end position="399"/>
    </location>
</feature>
<feature type="compositionally biased region" description="Polar residues" evidence="2">
    <location>
        <begin position="182"/>
        <end position="193"/>
    </location>
</feature>
<organism evidence="4 5">
    <name type="scientific">Olene mendosa nucleopolyhedrovirus</name>
    <dbReference type="NCBI Taxonomy" id="2933796"/>
    <lineage>
        <taxon>Viruses</taxon>
        <taxon>Viruses incertae sedis</taxon>
        <taxon>Naldaviricetes</taxon>
        <taxon>Lefavirales</taxon>
        <taxon>Baculoviridae</taxon>
        <taxon>Alphabaculovirus</taxon>
        <taxon>Alphabaculovirus olmendosae</taxon>
    </lineage>
</organism>
<name>A0AAX3AX59_9ABAC</name>
<dbReference type="KEGG" id="vg:80544250"/>
<dbReference type="Gene3D" id="1.10.287.1490">
    <property type="match status" value="1"/>
</dbReference>
<feature type="compositionally biased region" description="Pro residues" evidence="2">
    <location>
        <begin position="141"/>
        <end position="164"/>
    </location>
</feature>
<feature type="coiled-coil region" evidence="1">
    <location>
        <begin position="429"/>
        <end position="463"/>
    </location>
</feature>
<keyword evidence="5" id="KW-1185">Reference proteome</keyword>
<sequence>MRVMRAVSSGPMETGALPASWAACSWVFNVDHSIRFADCILDMSANRYRAPSRYINADVSVDNLLRTIDSMSRQCRSQNETEYELARIRSIITLYRPHLQNRVDLQVAELVIEALMPPNNAQQITHNFNYKYDYNTNTNAAPPPFNTNSAAPPPPFFSVVPPRPTDAFGAPIAPSEPAPSAKTPNPIQQNVYINSAGEAAAARPPSPNPRPPPAAGGGVVARVQADDADQLALQHDYDALTREYTLVSYKRLIRTLVAVSQKYIVNDLFVRSLVKLCSIELLLNNDLGALVDCINREMLTNIRYDTPDLCRLLVALIRGFFTLASSVMQREFSLTQYDSVALVEEQVWSVKTTLDQKMNALFEERETGRNALTETALKLNRVQLELNEERRRASMLKNQVDMNEALRRRPALLDNELAQSRDRVLGDELEKERSRARGLEEELARARRELDSVSDRHAAETARAQLDLESAQARHADELARVRRELRERHDNDIKQARLESQAARRAETNVKRQQTENLVNDLNGRLEAQISMNARLQTEAEELADANARLQAEIDSFQRDSRTTESDVAALQSRIAQLEAVAAGDAAALQSRIAQLEAESSGLTRRLQESAAEALALRRDKEELERRTAASAAQDASYNQLQEDIERVKNDLSRLTDSSDGMQFDILKLNNLRDQTLRDRLQELQSENDRLREGPEREIKRQAESINASVNDQFDQIKRTIDEFKSKQRRYEKSEKEYVQKYELLARAVTRDKLTAELVPREVQKLFEDTAFSTSQYVDSPETLVSSSDDII</sequence>
<feature type="coiled-coil region" evidence="1">
    <location>
        <begin position="487"/>
        <end position="738"/>
    </location>
</feature>
<feature type="domain" description="Viral desmoplakin N-terminal" evidence="3">
    <location>
        <begin position="60"/>
        <end position="135"/>
    </location>
</feature>
<keyword evidence="1" id="KW-0175">Coiled coil</keyword>
<dbReference type="EMBL" id="MZ766431">
    <property type="protein sequence ID" value="UOQ18855.1"/>
    <property type="molecule type" value="Genomic_DNA"/>
</dbReference>
<protein>
    <submittedName>
        <fullName evidence="4">Desmoplakin</fullName>
    </submittedName>
</protein>
<proteinExistence type="predicted"/>
<dbReference type="Pfam" id="PF06771">
    <property type="entry name" value="Desmo_N"/>
    <property type="match status" value="1"/>
</dbReference>
<dbReference type="GeneID" id="80544250"/>
<accession>A0AAX3AX59</accession>